<feature type="compositionally biased region" description="Basic and acidic residues" evidence="5">
    <location>
        <begin position="46"/>
        <end position="68"/>
    </location>
</feature>
<evidence type="ECO:0000259" key="7">
    <source>
        <dbReference type="Pfam" id="PF06398"/>
    </source>
</evidence>
<accession>A0AAI9ED40</accession>
<dbReference type="GO" id="GO:0007031">
    <property type="term" value="P:peroxisome organization"/>
    <property type="evidence" value="ECO:0007669"/>
    <property type="project" value="TreeGrafter"/>
</dbReference>
<dbReference type="Pfam" id="PF06398">
    <property type="entry name" value="Pex24p"/>
    <property type="match status" value="1"/>
</dbReference>
<proteinExistence type="predicted"/>
<evidence type="ECO:0000256" key="6">
    <source>
        <dbReference type="SAM" id="Phobius"/>
    </source>
</evidence>
<dbReference type="Proteomes" id="UP001296104">
    <property type="component" value="Unassembled WGS sequence"/>
</dbReference>
<dbReference type="PANTHER" id="PTHR28304">
    <property type="entry name" value="PEROXISOMAL MEMBRANE PROTEIN PEX29"/>
    <property type="match status" value="1"/>
</dbReference>
<evidence type="ECO:0000313" key="8">
    <source>
        <dbReference type="EMBL" id="CAK4032017.1"/>
    </source>
</evidence>
<evidence type="ECO:0000256" key="5">
    <source>
        <dbReference type="SAM" id="MobiDB-lite"/>
    </source>
</evidence>
<reference evidence="8" key="1">
    <citation type="submission" date="2023-11" db="EMBL/GenBank/DDBJ databases">
        <authorList>
            <person name="Alioto T."/>
            <person name="Alioto T."/>
            <person name="Gomez Garrido J."/>
        </authorList>
    </citation>
    <scope>NUCLEOTIDE SEQUENCE</scope>
</reference>
<dbReference type="InterPro" id="IPR010482">
    <property type="entry name" value="TECPR1-like_DysF"/>
</dbReference>
<feature type="region of interest" description="Disordered" evidence="5">
    <location>
        <begin position="460"/>
        <end position="488"/>
    </location>
</feature>
<gene>
    <name evidence="8" type="ORF">LECACI_7A007175</name>
</gene>
<comment type="caution">
    <text evidence="8">The sequence shown here is derived from an EMBL/GenBank/DDBJ whole genome shotgun (WGS) entry which is preliminary data.</text>
</comment>
<keyword evidence="3 6" id="KW-1133">Transmembrane helix</keyword>
<dbReference type="GO" id="GO:0005778">
    <property type="term" value="C:peroxisomal membrane"/>
    <property type="evidence" value="ECO:0007669"/>
    <property type="project" value="UniProtKB-ARBA"/>
</dbReference>
<evidence type="ECO:0000313" key="9">
    <source>
        <dbReference type="Proteomes" id="UP001296104"/>
    </source>
</evidence>
<organism evidence="8 9">
    <name type="scientific">Lecanosticta acicola</name>
    <dbReference type="NCBI Taxonomy" id="111012"/>
    <lineage>
        <taxon>Eukaryota</taxon>
        <taxon>Fungi</taxon>
        <taxon>Dikarya</taxon>
        <taxon>Ascomycota</taxon>
        <taxon>Pezizomycotina</taxon>
        <taxon>Dothideomycetes</taxon>
        <taxon>Dothideomycetidae</taxon>
        <taxon>Mycosphaerellales</taxon>
        <taxon>Mycosphaerellaceae</taxon>
        <taxon>Lecanosticta</taxon>
    </lineage>
</organism>
<keyword evidence="9" id="KW-1185">Reference proteome</keyword>
<dbReference type="PANTHER" id="PTHR28304:SF2">
    <property type="entry name" value="PEROXISOMAL MEMBRANE PROTEIN PEX29"/>
    <property type="match status" value="1"/>
</dbReference>
<keyword evidence="4 6" id="KW-0472">Membrane</keyword>
<evidence type="ECO:0000256" key="3">
    <source>
        <dbReference type="ARBA" id="ARBA00022989"/>
    </source>
</evidence>
<comment type="subcellular location">
    <subcellularLocation>
        <location evidence="1">Membrane</location>
        <topology evidence="1">Multi-pass membrane protein</topology>
    </subcellularLocation>
</comment>
<feature type="region of interest" description="Disordered" evidence="5">
    <location>
        <begin position="95"/>
        <end position="119"/>
    </location>
</feature>
<name>A0AAI9ED40_9PEZI</name>
<feature type="transmembrane region" description="Helical" evidence="6">
    <location>
        <begin position="136"/>
        <end position="157"/>
    </location>
</feature>
<feature type="domain" description="TECPR1-like DysF" evidence="7">
    <location>
        <begin position="126"/>
        <end position="494"/>
    </location>
</feature>
<sequence>MNNEAADPAGAAMANRDEAIPVIRMPFIEDAETPACSGSEEQVEEAEGKAGKRDKLREQASRIKDKLDTYGSPDGRQSLQDRVFSSIITQIIGSDAPAEGDEAGGPLPRKKDRRSKKYVDRPEFGPRLMTYNFRRFNARIGVVFVLQNRLIHLFTWRRPTATLSFLAVYSLLCLKPHLLPLAPLVLILFGIMIPSFLARHPTPANDPRIEPSYRGPPTAPASRVKPAPDLSTDFWRNMRDLQNSMEDFSRLHDAANEYITPYTNFSDEAFSSTLFLLLCVLSCTAFIGSRLVPWRFIALSGGWTATLAGHPRAQKLLMSSRNLSQFRQQVDHMQTALRNFVENDALMDDPPELRQVEIFELQKHHPESDTWESWLFSPSPYDPLNSQRMSGARPKGTQFFEDVQAPAGWVWKEKKWNLDLFSREWVEQRIITGVEIETEGERWVYDIPREEVDELLESPTRNKKKRVRSIPKSGWEEGTGLGQRGEWRRRRWTRLVEKHSSTAASTADKAPG</sequence>
<evidence type="ECO:0000256" key="1">
    <source>
        <dbReference type="ARBA" id="ARBA00004141"/>
    </source>
</evidence>
<keyword evidence="2 6" id="KW-0812">Transmembrane</keyword>
<dbReference type="AlphaFoldDB" id="A0AAI9ED40"/>
<dbReference type="EMBL" id="CAVMBE010000057">
    <property type="protein sequence ID" value="CAK4032017.1"/>
    <property type="molecule type" value="Genomic_DNA"/>
</dbReference>
<feature type="transmembrane region" description="Helical" evidence="6">
    <location>
        <begin position="269"/>
        <end position="288"/>
    </location>
</feature>
<protein>
    <submittedName>
        <fullName evidence="8">Peroxisomal membrane PEX29</fullName>
    </submittedName>
</protein>
<evidence type="ECO:0000256" key="2">
    <source>
        <dbReference type="ARBA" id="ARBA00022692"/>
    </source>
</evidence>
<dbReference type="InterPro" id="IPR052816">
    <property type="entry name" value="Peroxisomal_Membrane_PEX28-32"/>
</dbReference>
<evidence type="ECO:0000256" key="4">
    <source>
        <dbReference type="ARBA" id="ARBA00023136"/>
    </source>
</evidence>
<feature type="transmembrane region" description="Helical" evidence="6">
    <location>
        <begin position="177"/>
        <end position="198"/>
    </location>
</feature>
<feature type="region of interest" description="Disordered" evidence="5">
    <location>
        <begin position="31"/>
        <end position="76"/>
    </location>
</feature>